<dbReference type="Pfam" id="PF01595">
    <property type="entry name" value="CNNM"/>
    <property type="match status" value="1"/>
</dbReference>
<feature type="compositionally biased region" description="Low complexity" evidence="2">
    <location>
        <begin position="33"/>
        <end position="45"/>
    </location>
</feature>
<keyword evidence="4" id="KW-0732">Signal</keyword>
<feature type="signal peptide" evidence="4">
    <location>
        <begin position="1"/>
        <end position="26"/>
    </location>
</feature>
<protein>
    <recommendedName>
        <fullName evidence="5">CNNM transmembrane domain-containing protein</fullName>
    </recommendedName>
</protein>
<dbReference type="PANTHER" id="PTHR12064">
    <property type="entry name" value="METAL TRANSPORTER CNNM"/>
    <property type="match status" value="1"/>
</dbReference>
<name>A0A7S1PL17_NEODS</name>
<dbReference type="GO" id="GO:0016020">
    <property type="term" value="C:membrane"/>
    <property type="evidence" value="ECO:0007669"/>
    <property type="project" value="UniProtKB-UniRule"/>
</dbReference>
<evidence type="ECO:0000259" key="5">
    <source>
        <dbReference type="PROSITE" id="PS51846"/>
    </source>
</evidence>
<dbReference type="InterPro" id="IPR045095">
    <property type="entry name" value="ACDP"/>
</dbReference>
<keyword evidence="1 3" id="KW-1133">Transmembrane helix</keyword>
<proteinExistence type="predicted"/>
<dbReference type="InterPro" id="IPR002550">
    <property type="entry name" value="CNNM"/>
</dbReference>
<evidence type="ECO:0000256" key="3">
    <source>
        <dbReference type="SAM" id="Phobius"/>
    </source>
</evidence>
<feature type="chain" id="PRO_5031404341" description="CNNM transmembrane domain-containing protein" evidence="4">
    <location>
        <begin position="27"/>
        <end position="188"/>
    </location>
</feature>
<evidence type="ECO:0000256" key="1">
    <source>
        <dbReference type="PROSITE-ProRule" id="PRU01193"/>
    </source>
</evidence>
<feature type="region of interest" description="Disordered" evidence="2">
    <location>
        <begin position="33"/>
        <end position="52"/>
    </location>
</feature>
<feature type="domain" description="CNNM transmembrane" evidence="5">
    <location>
        <begin position="51"/>
        <end position="188"/>
    </location>
</feature>
<accession>A0A7S1PL17</accession>
<evidence type="ECO:0000256" key="2">
    <source>
        <dbReference type="SAM" id="MobiDB-lite"/>
    </source>
</evidence>
<sequence>MATRGIRLRIAWLLVIFAVIAALAVAADEAAATGEAPPGGEAESPPTEEPHKLNTQTQVLLAVVLIALSAVFAGLTLGIMAVDTLSLEIIASAGSEPDRTHAQTILPVRRKGHQTLCTLVLGNMWANVMIAQFCADVNPEGGGGEEEGGSGMQDFLWGVGETLSSFKEKADKRQKSLGTKIKGFLDDL</sequence>
<organism evidence="6">
    <name type="scientific">Neobodo designis</name>
    <name type="common">Flagellated protozoan</name>
    <name type="synonym">Bodo designis</name>
    <dbReference type="NCBI Taxonomy" id="312471"/>
    <lineage>
        <taxon>Eukaryota</taxon>
        <taxon>Discoba</taxon>
        <taxon>Euglenozoa</taxon>
        <taxon>Kinetoplastea</taxon>
        <taxon>Metakinetoplastina</taxon>
        <taxon>Neobodonida</taxon>
        <taxon>Neobodo</taxon>
    </lineage>
</organism>
<feature type="transmembrane region" description="Helical" evidence="3">
    <location>
        <begin position="59"/>
        <end position="82"/>
    </location>
</feature>
<keyword evidence="1 3" id="KW-0812">Transmembrane</keyword>
<dbReference type="PANTHER" id="PTHR12064:SF94">
    <property type="entry name" value="UNEXTENDED PROTEIN"/>
    <property type="match status" value="1"/>
</dbReference>
<dbReference type="PROSITE" id="PS51846">
    <property type="entry name" value="CNNM"/>
    <property type="match status" value="1"/>
</dbReference>
<evidence type="ECO:0000256" key="4">
    <source>
        <dbReference type="SAM" id="SignalP"/>
    </source>
</evidence>
<keyword evidence="1 3" id="KW-0472">Membrane</keyword>
<gene>
    <name evidence="6" type="ORF">NDES1114_LOCUS460</name>
</gene>
<reference evidence="6" key="1">
    <citation type="submission" date="2021-01" db="EMBL/GenBank/DDBJ databases">
        <authorList>
            <person name="Corre E."/>
            <person name="Pelletier E."/>
            <person name="Niang G."/>
            <person name="Scheremetjew M."/>
            <person name="Finn R."/>
            <person name="Kale V."/>
            <person name="Holt S."/>
            <person name="Cochrane G."/>
            <person name="Meng A."/>
            <person name="Brown T."/>
            <person name="Cohen L."/>
        </authorList>
    </citation>
    <scope>NUCLEOTIDE SEQUENCE</scope>
    <source>
        <strain evidence="6">CCAP 1951/1</strain>
    </source>
</reference>
<dbReference type="GO" id="GO:0010960">
    <property type="term" value="P:magnesium ion homeostasis"/>
    <property type="evidence" value="ECO:0007669"/>
    <property type="project" value="InterPro"/>
</dbReference>
<evidence type="ECO:0000313" key="6">
    <source>
        <dbReference type="EMBL" id="CAD9088477.1"/>
    </source>
</evidence>
<dbReference type="AlphaFoldDB" id="A0A7S1PL17"/>
<dbReference type="EMBL" id="HBGF01000600">
    <property type="protein sequence ID" value="CAD9088477.1"/>
    <property type="molecule type" value="Transcribed_RNA"/>
</dbReference>